<accession>A0A1G8NXK1</accession>
<reference evidence="2 3" key="1">
    <citation type="submission" date="2016-10" db="EMBL/GenBank/DDBJ databases">
        <authorList>
            <person name="de Groot N.N."/>
        </authorList>
    </citation>
    <scope>NUCLEOTIDE SEQUENCE [LARGE SCALE GENOMIC DNA]</scope>
    <source>
        <strain evidence="3">P4B,CCM 7963,CECT 7998,DSM 25260,IBRC-M 10614,KCTC 13821</strain>
    </source>
</reference>
<feature type="region of interest" description="Disordered" evidence="1">
    <location>
        <begin position="1"/>
        <end position="58"/>
    </location>
</feature>
<evidence type="ECO:0000256" key="1">
    <source>
        <dbReference type="SAM" id="MobiDB-lite"/>
    </source>
</evidence>
<organism evidence="2 3">
    <name type="scientific">Alteribacillus bidgolensis</name>
    <dbReference type="NCBI Taxonomy" id="930129"/>
    <lineage>
        <taxon>Bacteria</taxon>
        <taxon>Bacillati</taxon>
        <taxon>Bacillota</taxon>
        <taxon>Bacilli</taxon>
        <taxon>Bacillales</taxon>
        <taxon>Bacillaceae</taxon>
        <taxon>Alteribacillus</taxon>
    </lineage>
</organism>
<dbReference type="AlphaFoldDB" id="A0A1G8NXK1"/>
<feature type="compositionally biased region" description="Basic and acidic residues" evidence="1">
    <location>
        <begin position="23"/>
        <end position="42"/>
    </location>
</feature>
<proteinExistence type="predicted"/>
<keyword evidence="3" id="KW-1185">Reference proteome</keyword>
<evidence type="ECO:0000313" key="2">
    <source>
        <dbReference type="EMBL" id="SDI84250.1"/>
    </source>
</evidence>
<name>A0A1G8NXK1_9BACI</name>
<dbReference type="RefSeq" id="WP_170031478.1">
    <property type="nucleotide sequence ID" value="NZ_FNDU01000013.1"/>
</dbReference>
<evidence type="ECO:0000313" key="3">
    <source>
        <dbReference type="Proteomes" id="UP000199017"/>
    </source>
</evidence>
<protein>
    <submittedName>
        <fullName evidence="2">Uncharacterized protein</fullName>
    </submittedName>
</protein>
<dbReference type="Proteomes" id="UP000199017">
    <property type="component" value="Unassembled WGS sequence"/>
</dbReference>
<gene>
    <name evidence="2" type="ORF">SAMN05216352_1137</name>
</gene>
<sequence length="58" mass="6782">MPESKRQNKNKSIKTTKDTPPTIHEDPVPLEDLKIEEKEMKKKEKSKNSSSTERKETK</sequence>
<dbReference type="EMBL" id="FNDU01000013">
    <property type="protein sequence ID" value="SDI84250.1"/>
    <property type="molecule type" value="Genomic_DNA"/>
</dbReference>